<dbReference type="InterPro" id="IPR036928">
    <property type="entry name" value="AS_sf"/>
</dbReference>
<sequence>MSWAATTARQISRAVRRGDATAGSVVDQHLRHAATVQSGRRGDPYAELRTLGALAEAAAVDDLADLGSLALAGVPVAVGELLPVAGVAARHGSAAYTGPVADQDHEAVRRLRGAGAVIAGITRTTELGLWSTSDGPRNPWRDDRGVGGAENGAAAAVAYGTVPIAIGVDALGGVRIPAAASGIVGFKPGRGVVPALSGTADWFGLAAPGILATTVGDAAAAFGVLAGHSVRPGGELFEPVAPSRLRIAVTASPPLAGRHGDRPEWDALRSIIKLLTAAGHDAHKASFALPPHAHGAIFSAWTATAYLSSLRLDKGRLERRTRRHVSIGQRVYLNGLLGAVDNWRRRASEWFGQESFDVLITPVLPGPAPVAEEWSARSWRSNLAASTRLTTFTSAWNLTGLPALVLPTGTRGDGLPSAVQLVGPPDSEETLLDLGAQLGSALNLRRYAPWVLP</sequence>
<dbReference type="AlphaFoldDB" id="A0A9W6SIF9"/>
<feature type="domain" description="Amidase" evidence="2">
    <location>
        <begin position="48"/>
        <end position="432"/>
    </location>
</feature>
<dbReference type="PANTHER" id="PTHR11895">
    <property type="entry name" value="TRANSAMIDASE"/>
    <property type="match status" value="1"/>
</dbReference>
<name>A0A9W6SIF9_9ACTN</name>
<accession>A0A9W6SIF9</accession>
<evidence type="ECO:0000256" key="1">
    <source>
        <dbReference type="ARBA" id="ARBA00009199"/>
    </source>
</evidence>
<dbReference type="InterPro" id="IPR000120">
    <property type="entry name" value="Amidase"/>
</dbReference>
<protein>
    <submittedName>
        <fullName evidence="3">Amidase AmiB2</fullName>
    </submittedName>
</protein>
<dbReference type="EMBL" id="BSTX01000001">
    <property type="protein sequence ID" value="GLZ76427.1"/>
    <property type="molecule type" value="Genomic_DNA"/>
</dbReference>
<comment type="similarity">
    <text evidence="1">Belongs to the amidase family.</text>
</comment>
<dbReference type="GO" id="GO:0003824">
    <property type="term" value="F:catalytic activity"/>
    <property type="evidence" value="ECO:0007669"/>
    <property type="project" value="InterPro"/>
</dbReference>
<proteinExistence type="inferred from homology"/>
<dbReference type="Proteomes" id="UP001165079">
    <property type="component" value="Unassembled WGS sequence"/>
</dbReference>
<organism evidence="3 4">
    <name type="scientific">Actinorhabdospora filicis</name>
    <dbReference type="NCBI Taxonomy" id="1785913"/>
    <lineage>
        <taxon>Bacteria</taxon>
        <taxon>Bacillati</taxon>
        <taxon>Actinomycetota</taxon>
        <taxon>Actinomycetes</taxon>
        <taxon>Micromonosporales</taxon>
        <taxon>Micromonosporaceae</taxon>
        <taxon>Actinorhabdospora</taxon>
    </lineage>
</organism>
<evidence type="ECO:0000313" key="3">
    <source>
        <dbReference type="EMBL" id="GLZ76427.1"/>
    </source>
</evidence>
<evidence type="ECO:0000313" key="4">
    <source>
        <dbReference type="Proteomes" id="UP001165079"/>
    </source>
</evidence>
<dbReference type="RefSeq" id="WP_285661606.1">
    <property type="nucleotide sequence ID" value="NZ_BSTX01000001.1"/>
</dbReference>
<dbReference type="SUPFAM" id="SSF75304">
    <property type="entry name" value="Amidase signature (AS) enzymes"/>
    <property type="match status" value="1"/>
</dbReference>
<comment type="caution">
    <text evidence="3">The sequence shown here is derived from an EMBL/GenBank/DDBJ whole genome shotgun (WGS) entry which is preliminary data.</text>
</comment>
<dbReference type="Pfam" id="PF01425">
    <property type="entry name" value="Amidase"/>
    <property type="match status" value="1"/>
</dbReference>
<dbReference type="InterPro" id="IPR023631">
    <property type="entry name" value="Amidase_dom"/>
</dbReference>
<evidence type="ECO:0000259" key="2">
    <source>
        <dbReference type="Pfam" id="PF01425"/>
    </source>
</evidence>
<keyword evidence="4" id="KW-1185">Reference proteome</keyword>
<gene>
    <name evidence="3" type="primary">amiB2</name>
    <name evidence="3" type="ORF">Afil01_12340</name>
</gene>
<reference evidence="3" key="1">
    <citation type="submission" date="2023-03" db="EMBL/GenBank/DDBJ databases">
        <title>Actinorhabdospora filicis NBRC 111898.</title>
        <authorList>
            <person name="Ichikawa N."/>
            <person name="Sato H."/>
            <person name="Tonouchi N."/>
        </authorList>
    </citation>
    <scope>NUCLEOTIDE SEQUENCE</scope>
    <source>
        <strain evidence="3">NBRC 111898</strain>
    </source>
</reference>
<dbReference type="Gene3D" id="3.90.1300.10">
    <property type="entry name" value="Amidase signature (AS) domain"/>
    <property type="match status" value="1"/>
</dbReference>
<dbReference type="PANTHER" id="PTHR11895:SF7">
    <property type="entry name" value="GLUTAMYL-TRNA(GLN) AMIDOTRANSFERASE SUBUNIT A, MITOCHONDRIAL"/>
    <property type="match status" value="1"/>
</dbReference>